<evidence type="ECO:0000256" key="3">
    <source>
        <dbReference type="ARBA" id="ARBA00023002"/>
    </source>
</evidence>
<dbReference type="InterPro" id="IPR051468">
    <property type="entry name" value="Fungal_SecMetab_SDRs"/>
</dbReference>
<dbReference type="PRINTS" id="PR00081">
    <property type="entry name" value="GDHRDH"/>
</dbReference>
<evidence type="ECO:0000256" key="2">
    <source>
        <dbReference type="ARBA" id="ARBA00022857"/>
    </source>
</evidence>
<proteinExistence type="inferred from homology"/>
<sequence length="247" mass="25798">MSHNVVVAGASRGIGLALVKYTLLQNDKSQVVAGVRTPAKATELAELAKNYPGRLHIFTLDVDSDDSIKAFTSSVTAAFPNGVDVLINNAGILPTPRATLAEVPRKDFLDGFSTNALSSYYVTVALLPLLSKSSNAKVLNISSLMGSIQATTETIGYGASPAYRTSKAAMNMLSATLAAVNPDVTIITSHPGLVLTDMAASIGVTAKDFPIAITTDVSATSLLKVVDGLTKADSGKFYNYDGTVVPW</sequence>
<evidence type="ECO:0000256" key="1">
    <source>
        <dbReference type="ARBA" id="ARBA00006484"/>
    </source>
</evidence>
<dbReference type="Proteomes" id="UP000319731">
    <property type="component" value="Unassembled WGS sequence"/>
</dbReference>
<dbReference type="RefSeq" id="XP_031026287.1">
    <property type="nucleotide sequence ID" value="XM_031167757.1"/>
</dbReference>
<protein>
    <recommendedName>
        <fullName evidence="7">NAD(P)-binding protein</fullName>
    </recommendedName>
</protein>
<dbReference type="InterPro" id="IPR036291">
    <property type="entry name" value="NAD(P)-bd_dom_sf"/>
</dbReference>
<evidence type="ECO:0000313" key="6">
    <source>
        <dbReference type="Proteomes" id="UP000319731"/>
    </source>
</evidence>
<dbReference type="GO" id="GO:0016491">
    <property type="term" value="F:oxidoreductase activity"/>
    <property type="evidence" value="ECO:0007669"/>
    <property type="project" value="UniProtKB-KW"/>
</dbReference>
<keyword evidence="3" id="KW-0560">Oxidoreductase</keyword>
<comment type="caution">
    <text evidence="5">The sequence shown here is derived from an EMBL/GenBank/DDBJ whole genome shotgun (WGS) entry which is preliminary data.</text>
</comment>
<dbReference type="GO" id="GO:0005737">
    <property type="term" value="C:cytoplasm"/>
    <property type="evidence" value="ECO:0007669"/>
    <property type="project" value="TreeGrafter"/>
</dbReference>
<evidence type="ECO:0008006" key="7">
    <source>
        <dbReference type="Google" id="ProtNLM"/>
    </source>
</evidence>
<gene>
    <name evidence="5" type="ORF">SmJEL517_g01829</name>
</gene>
<keyword evidence="2" id="KW-0521">NADP</keyword>
<dbReference type="OrthoDB" id="9876299at2759"/>
<dbReference type="Gene3D" id="3.40.50.720">
    <property type="entry name" value="NAD(P)-binding Rossmann-like Domain"/>
    <property type="match status" value="1"/>
</dbReference>
<dbReference type="PANTHER" id="PTHR43544:SF7">
    <property type="entry name" value="NADB-LER2"/>
    <property type="match status" value="1"/>
</dbReference>
<evidence type="ECO:0000313" key="5">
    <source>
        <dbReference type="EMBL" id="TPX35902.1"/>
    </source>
</evidence>
<dbReference type="EMBL" id="QEAO01000006">
    <property type="protein sequence ID" value="TPX35902.1"/>
    <property type="molecule type" value="Genomic_DNA"/>
</dbReference>
<name>A0A507C8F4_9FUNG</name>
<accession>A0A507C8F4</accession>
<dbReference type="InterPro" id="IPR002347">
    <property type="entry name" value="SDR_fam"/>
</dbReference>
<dbReference type="CDD" id="cd05325">
    <property type="entry name" value="carb_red_sniffer_like_SDR_c"/>
    <property type="match status" value="1"/>
</dbReference>
<dbReference type="Pfam" id="PF00106">
    <property type="entry name" value="adh_short"/>
    <property type="match status" value="1"/>
</dbReference>
<evidence type="ECO:0000256" key="4">
    <source>
        <dbReference type="RuleBase" id="RU000363"/>
    </source>
</evidence>
<organism evidence="5 6">
    <name type="scientific">Synchytrium microbalum</name>
    <dbReference type="NCBI Taxonomy" id="1806994"/>
    <lineage>
        <taxon>Eukaryota</taxon>
        <taxon>Fungi</taxon>
        <taxon>Fungi incertae sedis</taxon>
        <taxon>Chytridiomycota</taxon>
        <taxon>Chytridiomycota incertae sedis</taxon>
        <taxon>Chytridiomycetes</taxon>
        <taxon>Synchytriales</taxon>
        <taxon>Synchytriaceae</taxon>
        <taxon>Synchytrium</taxon>
    </lineage>
</organism>
<keyword evidence="6" id="KW-1185">Reference proteome</keyword>
<dbReference type="PANTHER" id="PTHR43544">
    <property type="entry name" value="SHORT-CHAIN DEHYDROGENASE/REDUCTASE"/>
    <property type="match status" value="1"/>
</dbReference>
<dbReference type="AlphaFoldDB" id="A0A507C8F4"/>
<reference evidence="5 6" key="1">
    <citation type="journal article" date="2019" name="Sci. Rep.">
        <title>Comparative genomics of chytrid fungi reveal insights into the obligate biotrophic and pathogenic lifestyle of Synchytrium endobioticum.</title>
        <authorList>
            <person name="van de Vossenberg B.T.L.H."/>
            <person name="Warris S."/>
            <person name="Nguyen H.D.T."/>
            <person name="van Gent-Pelzer M.P.E."/>
            <person name="Joly D.L."/>
            <person name="van de Geest H.C."/>
            <person name="Bonants P.J.M."/>
            <person name="Smith D.S."/>
            <person name="Levesque C.A."/>
            <person name="van der Lee T.A.J."/>
        </authorList>
    </citation>
    <scope>NUCLEOTIDE SEQUENCE [LARGE SCALE GENOMIC DNA]</scope>
    <source>
        <strain evidence="5 6">JEL517</strain>
    </source>
</reference>
<dbReference type="SUPFAM" id="SSF51735">
    <property type="entry name" value="NAD(P)-binding Rossmann-fold domains"/>
    <property type="match status" value="1"/>
</dbReference>
<dbReference type="PRINTS" id="PR00080">
    <property type="entry name" value="SDRFAMILY"/>
</dbReference>
<dbReference type="GeneID" id="42003054"/>
<comment type="similarity">
    <text evidence="1 4">Belongs to the short-chain dehydrogenases/reductases (SDR) family.</text>
</comment>